<reference evidence="4 5" key="1">
    <citation type="journal article" date="2017" name="Int. J. Syst. Evol. Microbiol.">
        <title>Bacillus mangrovi sp. nov., isolated from a sediment sample from a mangrove forest.</title>
        <authorList>
            <person name="Gupta V."/>
            <person name="Singh P.K."/>
            <person name="Korpole S."/>
            <person name="Tanuku N.R.S."/>
            <person name="Pinnaka A.K."/>
        </authorList>
    </citation>
    <scope>NUCLEOTIDE SEQUENCE [LARGE SCALE GENOMIC DNA]</scope>
    <source>
        <strain evidence="4 5">KCTC 33872</strain>
    </source>
</reference>
<dbReference type="Proteomes" id="UP000434639">
    <property type="component" value="Unassembled WGS sequence"/>
</dbReference>
<dbReference type="SUPFAM" id="SSF52499">
    <property type="entry name" value="Isochorismatase-like hydrolases"/>
    <property type="match status" value="1"/>
</dbReference>
<dbReference type="RefSeq" id="WP_155112770.1">
    <property type="nucleotide sequence ID" value="NZ_WMIB01000012.1"/>
</dbReference>
<evidence type="ECO:0000256" key="1">
    <source>
        <dbReference type="ARBA" id="ARBA00006336"/>
    </source>
</evidence>
<sequence length="192" mass="21626">MNKRTPLLIIDVQNAFDDSSWGKRNNGDAEKNIAGLLQLWRRSGWPVIHVAHVSDHPQSLFYRNRDSSKIKDLVLPLPDEIVIEKSVNSAFIGTDLESILHELVCERLFICGLTTNHCVETTVRMAGNLGFNPVLVSDAAAAFDRTGPDGKRYKAEEIHQMTLANLHGEFAETMTAEEVMDLEGRLKRWDLK</sequence>
<dbReference type="Pfam" id="PF00857">
    <property type="entry name" value="Isochorismatase"/>
    <property type="match status" value="1"/>
</dbReference>
<dbReference type="Gene3D" id="3.40.50.850">
    <property type="entry name" value="Isochorismatase-like"/>
    <property type="match status" value="1"/>
</dbReference>
<comment type="caution">
    <text evidence="4">The sequence shown here is derived from an EMBL/GenBank/DDBJ whole genome shotgun (WGS) entry which is preliminary data.</text>
</comment>
<evidence type="ECO:0000256" key="2">
    <source>
        <dbReference type="ARBA" id="ARBA00022801"/>
    </source>
</evidence>
<dbReference type="AlphaFoldDB" id="A0A7X2S5Y5"/>
<dbReference type="GO" id="GO:0016787">
    <property type="term" value="F:hydrolase activity"/>
    <property type="evidence" value="ECO:0007669"/>
    <property type="project" value="UniProtKB-KW"/>
</dbReference>
<protein>
    <submittedName>
        <fullName evidence="4">Isochorismatase family protein</fullName>
    </submittedName>
</protein>
<keyword evidence="2" id="KW-0378">Hydrolase</keyword>
<dbReference type="OrthoDB" id="257098at2"/>
<dbReference type="InterPro" id="IPR036380">
    <property type="entry name" value="Isochorismatase-like_sf"/>
</dbReference>
<gene>
    <name evidence="4" type="ORF">GKZ89_12680</name>
</gene>
<dbReference type="InterPro" id="IPR050272">
    <property type="entry name" value="Isochorismatase-like_hydrls"/>
</dbReference>
<dbReference type="InterPro" id="IPR000868">
    <property type="entry name" value="Isochorismatase-like_dom"/>
</dbReference>
<proteinExistence type="inferred from homology"/>
<evidence type="ECO:0000313" key="5">
    <source>
        <dbReference type="Proteomes" id="UP000434639"/>
    </source>
</evidence>
<dbReference type="PANTHER" id="PTHR43540">
    <property type="entry name" value="PEROXYUREIDOACRYLATE/UREIDOACRYLATE AMIDOHYDROLASE-RELATED"/>
    <property type="match status" value="1"/>
</dbReference>
<comment type="similarity">
    <text evidence="1">Belongs to the isochorismatase family.</text>
</comment>
<keyword evidence="5" id="KW-1185">Reference proteome</keyword>
<dbReference type="EMBL" id="WMIB01000012">
    <property type="protein sequence ID" value="MTH54259.1"/>
    <property type="molecule type" value="Genomic_DNA"/>
</dbReference>
<name>A0A7X2S5Y5_9BACI</name>
<evidence type="ECO:0000313" key="4">
    <source>
        <dbReference type="EMBL" id="MTH54259.1"/>
    </source>
</evidence>
<organism evidence="4 5">
    <name type="scientific">Metabacillus mangrovi</name>
    <dbReference type="NCBI Taxonomy" id="1491830"/>
    <lineage>
        <taxon>Bacteria</taxon>
        <taxon>Bacillati</taxon>
        <taxon>Bacillota</taxon>
        <taxon>Bacilli</taxon>
        <taxon>Bacillales</taxon>
        <taxon>Bacillaceae</taxon>
        <taxon>Metabacillus</taxon>
    </lineage>
</organism>
<dbReference type="CDD" id="cd01014">
    <property type="entry name" value="nicotinamidase_related"/>
    <property type="match status" value="1"/>
</dbReference>
<dbReference type="PANTHER" id="PTHR43540:SF1">
    <property type="entry name" value="ISOCHORISMATASE HYDROLASE"/>
    <property type="match status" value="1"/>
</dbReference>
<accession>A0A7X2S5Y5</accession>
<feature type="domain" description="Isochorismatase-like" evidence="3">
    <location>
        <begin position="7"/>
        <end position="178"/>
    </location>
</feature>
<evidence type="ECO:0000259" key="3">
    <source>
        <dbReference type="Pfam" id="PF00857"/>
    </source>
</evidence>